<dbReference type="Gene3D" id="2.60.40.10">
    <property type="entry name" value="Immunoglobulins"/>
    <property type="match status" value="1"/>
</dbReference>
<dbReference type="SMART" id="SM00642">
    <property type="entry name" value="Aamy"/>
    <property type="match status" value="1"/>
</dbReference>
<dbReference type="PANTHER" id="PTHR43002">
    <property type="entry name" value="GLYCOGEN DEBRANCHING ENZYME"/>
    <property type="match status" value="1"/>
</dbReference>
<evidence type="ECO:0000313" key="3">
    <source>
        <dbReference type="EMBL" id="MBA2133320.1"/>
    </source>
</evidence>
<organism evidence="3 4">
    <name type="scientific">Capillibacterium thermochitinicola</name>
    <dbReference type="NCBI Taxonomy" id="2699427"/>
    <lineage>
        <taxon>Bacteria</taxon>
        <taxon>Bacillati</taxon>
        <taxon>Bacillota</taxon>
        <taxon>Capillibacterium</taxon>
    </lineage>
</organism>
<keyword evidence="4" id="KW-1185">Reference proteome</keyword>
<dbReference type="EMBL" id="JAAKDE010000013">
    <property type="protein sequence ID" value="MBA2133320.1"/>
    <property type="molecule type" value="Genomic_DNA"/>
</dbReference>
<name>A0A8J6I0E4_9FIRM</name>
<evidence type="ECO:0000313" key="4">
    <source>
        <dbReference type="Proteomes" id="UP000657177"/>
    </source>
</evidence>
<dbReference type="InterPro" id="IPR014756">
    <property type="entry name" value="Ig_E-set"/>
</dbReference>
<reference evidence="3" key="1">
    <citation type="submission" date="2020-06" db="EMBL/GenBank/DDBJ databases">
        <title>Novel chitinolytic bacterium.</title>
        <authorList>
            <person name="Ungkulpasvich U."/>
            <person name="Kosugi A."/>
            <person name="Uke A."/>
        </authorList>
    </citation>
    <scope>NUCLEOTIDE SEQUENCE</scope>
    <source>
        <strain evidence="3">UUS1-1</strain>
    </source>
</reference>
<comment type="caution">
    <text evidence="3">The sequence shown here is derived from an EMBL/GenBank/DDBJ whole genome shotgun (WGS) entry which is preliminary data.</text>
</comment>
<dbReference type="Proteomes" id="UP000657177">
    <property type="component" value="Unassembled WGS sequence"/>
</dbReference>
<accession>A0A8J6I0E4</accession>
<comment type="similarity">
    <text evidence="1">Belongs to the glycosyl hydrolase 13 family.</text>
</comment>
<evidence type="ECO:0000259" key="2">
    <source>
        <dbReference type="SMART" id="SM00642"/>
    </source>
</evidence>
<dbReference type="SUPFAM" id="SSF51445">
    <property type="entry name" value="(Trans)glycosidases"/>
    <property type="match status" value="1"/>
</dbReference>
<sequence length="751" mass="86012">MHHVKIHAPYSLNFQNPFLHLWYPGHSESFQEYPVSSWDDYGPVFELDINRNYFCFKFGDKSGTEIKWEDLERCYGQHLGVEVWTVSVHNEVYPQRPADVAGSINDLYAEIFPLLRENQYLPDTDVSGQGVVSMLGATYLKDGTTLFGFFHPRAAQVYLVGNFNDWQSPYHRRPDPAKFLPMKLYRGYHGLPNIWALRTALPDPADPRKNNYQFLVVGGVPLNNKQQPVKMAQDPYARRYGPDYNRNNCVVIDPSAYQWQDAGWRTPTVDRLILYELNVYGFTDQAPDLPAEIAGTFRGLIQRIKEGYFNNLGVTALALMPTSEAPTALSDNRLGYDPSGFMTIERDFGTCDDFRALVDTAHQHGLAVIVDQVFNHTSNYFNPLWQLIHDGTEGGFYFSGSTPWGNRVATEKEEVQNMLIDACKMFIKEYRIDGFRFDATHSSWMDHTFLRRLAYEIKDKGFKPDCILIAENLPNEPDLNLQGYNGYAQWCDAFHDKIKALLREGIFRDWTDNSPTHLGSIFYFSKDFFAAHTNNVVNYCESHDENSVPYEVATSGDGLIWAPAKERKARLGLLATMVALGQPMIYMGQEFGVERPRNRIDLDWPVFLRKHHYYQWAAGIIRLRRRYPGLRVYGYDPEPEGKFAWLLGPWLDEKYGGGKNVIGWTTNPNGNPWERMVVLLNFEPYEVMVDLEFPLPGYWVKLADIDGVNDLPPEGNNSINHPTTIKTGGHFGGFLLPSSSGFIYKWEAALD</sequence>
<proteinExistence type="inferred from homology"/>
<dbReference type="Gene3D" id="3.20.20.80">
    <property type="entry name" value="Glycosidases"/>
    <property type="match status" value="1"/>
</dbReference>
<feature type="domain" description="Glycosyl hydrolase family 13 catalytic" evidence="2">
    <location>
        <begin position="276"/>
        <end position="624"/>
    </location>
</feature>
<dbReference type="AlphaFoldDB" id="A0A8J6I0E4"/>
<dbReference type="InterPro" id="IPR013783">
    <property type="entry name" value="Ig-like_fold"/>
</dbReference>
<evidence type="ECO:0000256" key="1">
    <source>
        <dbReference type="ARBA" id="ARBA00008061"/>
    </source>
</evidence>
<protein>
    <submittedName>
        <fullName evidence="3">1,4-alpha-glucan branching protein</fullName>
    </submittedName>
</protein>
<dbReference type="Pfam" id="PF00128">
    <property type="entry name" value="Alpha-amylase"/>
    <property type="match status" value="1"/>
</dbReference>
<gene>
    <name evidence="3" type="ORF">G5B42_07160</name>
</gene>
<dbReference type="SUPFAM" id="SSF81296">
    <property type="entry name" value="E set domains"/>
    <property type="match status" value="1"/>
</dbReference>
<dbReference type="RefSeq" id="WP_181339767.1">
    <property type="nucleotide sequence ID" value="NZ_JAAKDE010000013.1"/>
</dbReference>
<dbReference type="InterPro" id="IPR006047">
    <property type="entry name" value="GH13_cat_dom"/>
</dbReference>
<dbReference type="InterPro" id="IPR017853">
    <property type="entry name" value="GH"/>
</dbReference>
<dbReference type="GO" id="GO:0005975">
    <property type="term" value="P:carbohydrate metabolic process"/>
    <property type="evidence" value="ECO:0007669"/>
    <property type="project" value="InterPro"/>
</dbReference>